<dbReference type="Pfam" id="PF06995">
    <property type="entry name" value="Phage_P2_GpU"/>
    <property type="match status" value="1"/>
</dbReference>
<dbReference type="RefSeq" id="WP_209946956.1">
    <property type="nucleotide sequence ID" value="NZ_JAGGJU010000010.1"/>
</dbReference>
<organism evidence="1 2">
    <name type="scientific">Rhizobium halophytocola</name>
    <dbReference type="NCBI Taxonomy" id="735519"/>
    <lineage>
        <taxon>Bacteria</taxon>
        <taxon>Pseudomonadati</taxon>
        <taxon>Pseudomonadota</taxon>
        <taxon>Alphaproteobacteria</taxon>
        <taxon>Hyphomicrobiales</taxon>
        <taxon>Rhizobiaceae</taxon>
        <taxon>Rhizobium/Agrobacterium group</taxon>
        <taxon>Rhizobium</taxon>
    </lineage>
</organism>
<keyword evidence="2" id="KW-1185">Reference proteome</keyword>
<evidence type="ECO:0000313" key="1">
    <source>
        <dbReference type="EMBL" id="MBP1852108.1"/>
    </source>
</evidence>
<accession>A0ABS4E2E6</accession>
<reference evidence="1 2" key="1">
    <citation type="submission" date="2021-03" db="EMBL/GenBank/DDBJ databases">
        <title>Genomic Encyclopedia of Type Strains, Phase IV (KMG-IV): sequencing the most valuable type-strain genomes for metagenomic binning, comparative biology and taxonomic classification.</title>
        <authorList>
            <person name="Goeker M."/>
        </authorList>
    </citation>
    <scope>NUCLEOTIDE SEQUENCE [LARGE SCALE GENOMIC DNA]</scope>
    <source>
        <strain evidence="1 2">DSM 21600</strain>
    </source>
</reference>
<gene>
    <name evidence="1" type="ORF">J2Z17_003563</name>
</gene>
<proteinExistence type="predicted"/>
<name>A0ABS4E2E6_9HYPH</name>
<comment type="caution">
    <text evidence="1">The sequence shown here is derived from an EMBL/GenBank/DDBJ whole genome shotgun (WGS) entry which is preliminary data.</text>
</comment>
<sequence>MLYSIGALTIDTQPFSVTDVQRSARADFAAKALIGAMPSREFMGEGDDTLTLSGQLLPYRLGGLTELEMAHGLRQSGQRLPVLRGDGKRLGWFVIDSISENHRDIMRDGVGFTVAHEISLVKVSPEGASTSVISTILSLFGAL</sequence>
<dbReference type="EMBL" id="JAGGJU010000010">
    <property type="protein sequence ID" value="MBP1852108.1"/>
    <property type="molecule type" value="Genomic_DNA"/>
</dbReference>
<evidence type="ECO:0000313" key="2">
    <source>
        <dbReference type="Proteomes" id="UP000759443"/>
    </source>
</evidence>
<dbReference type="Proteomes" id="UP000759443">
    <property type="component" value="Unassembled WGS sequence"/>
</dbReference>
<dbReference type="InterPro" id="IPR009734">
    <property type="entry name" value="Myoviridae_GpU"/>
</dbReference>
<protein>
    <submittedName>
        <fullName evidence="1">Phage protein U</fullName>
    </submittedName>
</protein>